<dbReference type="CDD" id="cd00838">
    <property type="entry name" value="MPP_superfamily"/>
    <property type="match status" value="1"/>
</dbReference>
<dbReference type="SUPFAM" id="SSF56300">
    <property type="entry name" value="Metallo-dependent phosphatases"/>
    <property type="match status" value="1"/>
</dbReference>
<protein>
    <submittedName>
        <fullName evidence="3">Metallophosphoesterase family protein</fullName>
    </submittedName>
</protein>
<comment type="similarity">
    <text evidence="1">Belongs to the metallophosphoesterase superfamily. YfcE family.</text>
</comment>
<name>A0ABX2EGA8_9BURK</name>
<evidence type="ECO:0000256" key="1">
    <source>
        <dbReference type="ARBA" id="ARBA00008950"/>
    </source>
</evidence>
<dbReference type="InterPro" id="IPR050126">
    <property type="entry name" value="Ap4A_hydrolase"/>
</dbReference>
<reference evidence="3 4" key="1">
    <citation type="submission" date="2020-05" db="EMBL/GenBank/DDBJ databases">
        <title>Aquincola sp. isolate from soil.</title>
        <authorList>
            <person name="Han J."/>
            <person name="Kim D.-U."/>
        </authorList>
    </citation>
    <scope>NUCLEOTIDE SEQUENCE [LARGE SCALE GENOMIC DNA]</scope>
    <source>
        <strain evidence="3 4">S2</strain>
    </source>
</reference>
<evidence type="ECO:0000313" key="3">
    <source>
        <dbReference type="EMBL" id="NRF67633.1"/>
    </source>
</evidence>
<keyword evidence="4" id="KW-1185">Reference proteome</keyword>
<dbReference type="PANTHER" id="PTHR42850:SF2">
    <property type="entry name" value="BLL5683 PROTEIN"/>
    <property type="match status" value="1"/>
</dbReference>
<evidence type="ECO:0000313" key="4">
    <source>
        <dbReference type="Proteomes" id="UP000737171"/>
    </source>
</evidence>
<proteinExistence type="inferred from homology"/>
<organism evidence="3 4">
    <name type="scientific">Pseudaquabacterium terrae</name>
    <dbReference type="NCBI Taxonomy" id="2732868"/>
    <lineage>
        <taxon>Bacteria</taxon>
        <taxon>Pseudomonadati</taxon>
        <taxon>Pseudomonadota</taxon>
        <taxon>Betaproteobacteria</taxon>
        <taxon>Burkholderiales</taxon>
        <taxon>Sphaerotilaceae</taxon>
        <taxon>Pseudaquabacterium</taxon>
    </lineage>
</organism>
<evidence type="ECO:0000259" key="2">
    <source>
        <dbReference type="Pfam" id="PF12850"/>
    </source>
</evidence>
<dbReference type="EMBL" id="JABRWJ010000003">
    <property type="protein sequence ID" value="NRF67633.1"/>
    <property type="molecule type" value="Genomic_DNA"/>
</dbReference>
<dbReference type="RefSeq" id="WP_173122733.1">
    <property type="nucleotide sequence ID" value="NZ_JABRWJ010000003.1"/>
</dbReference>
<comment type="caution">
    <text evidence="3">The sequence shown here is derived from an EMBL/GenBank/DDBJ whole genome shotgun (WGS) entry which is preliminary data.</text>
</comment>
<gene>
    <name evidence="3" type="ORF">HLB44_11615</name>
</gene>
<dbReference type="PIRSF" id="PIRSF000883">
    <property type="entry name" value="Pesterase_MJ0912"/>
    <property type="match status" value="1"/>
</dbReference>
<dbReference type="InterPro" id="IPR029052">
    <property type="entry name" value="Metallo-depent_PP-like"/>
</dbReference>
<sequence length="247" mass="26379">MKLALFADIHSNLEALSACLDHARQQGADRHAFLGDLVGYGADPGAVLELVEQHVAQGAVAVLGNHDAAVLGRPVEPMTASAQAAIEWTRAVLSARQRSFLDGLPMIVREDPITFVHASAVAPEQWDYVSSPLQAQASMRAAGTTYLFCGHVHEPVLYYIGAGGRPMPFQPVPGSAIPIGPHRQWLAIVGSAGQPRDGNYEACYALLDLPRARLTFFRVPYDVATAAAKVRAAGLPERLALRLENGG</sequence>
<dbReference type="Gene3D" id="3.60.21.10">
    <property type="match status" value="1"/>
</dbReference>
<dbReference type="Proteomes" id="UP000737171">
    <property type="component" value="Unassembled WGS sequence"/>
</dbReference>
<dbReference type="Pfam" id="PF12850">
    <property type="entry name" value="Metallophos_2"/>
    <property type="match status" value="1"/>
</dbReference>
<dbReference type="InterPro" id="IPR024654">
    <property type="entry name" value="Calcineurin-like_PHP_lpxH"/>
</dbReference>
<dbReference type="InterPro" id="IPR011152">
    <property type="entry name" value="Pesterase_MJ0912"/>
</dbReference>
<accession>A0ABX2EGA8</accession>
<feature type="domain" description="Calcineurin-like phosphoesterase" evidence="2">
    <location>
        <begin position="1"/>
        <end position="209"/>
    </location>
</feature>
<dbReference type="PANTHER" id="PTHR42850">
    <property type="entry name" value="METALLOPHOSPHOESTERASE"/>
    <property type="match status" value="1"/>
</dbReference>